<dbReference type="SUPFAM" id="SSF53850">
    <property type="entry name" value="Periplasmic binding protein-like II"/>
    <property type="match status" value="1"/>
</dbReference>
<evidence type="ECO:0000259" key="2">
    <source>
        <dbReference type="Pfam" id="PF09084"/>
    </source>
</evidence>
<name>C0W1K0_9ACTO</name>
<feature type="domain" description="SsuA/THI5-like" evidence="2">
    <location>
        <begin position="70"/>
        <end position="281"/>
    </location>
</feature>
<dbReference type="eggNOG" id="COG0715">
    <property type="taxonomic scope" value="Bacteria"/>
</dbReference>
<dbReference type="AlphaFoldDB" id="C0W1K0"/>
<dbReference type="PROSITE" id="PS51257">
    <property type="entry name" value="PROKAR_LIPOPROTEIN"/>
    <property type="match status" value="1"/>
</dbReference>
<dbReference type="InterPro" id="IPR015168">
    <property type="entry name" value="SsuA/THI5"/>
</dbReference>
<dbReference type="PANTHER" id="PTHR31528">
    <property type="entry name" value="4-AMINO-5-HYDROXYMETHYL-2-METHYLPYRIMIDINE PHOSPHATE SYNTHASE THI11-RELATED"/>
    <property type="match status" value="1"/>
</dbReference>
<dbReference type="STRING" id="525245.HMPREF0044_1290"/>
<dbReference type="EMBL" id="ACFG01000034">
    <property type="protein sequence ID" value="EEH63366.1"/>
    <property type="molecule type" value="Genomic_DNA"/>
</dbReference>
<dbReference type="PANTHER" id="PTHR31528:SF15">
    <property type="entry name" value="RIBOFLAVIN-BINDING PROTEIN RIBY"/>
    <property type="match status" value="1"/>
</dbReference>
<keyword evidence="1" id="KW-0732">Signal</keyword>
<gene>
    <name evidence="3" type="ORF">HMPREF0044_1290</name>
</gene>
<organism evidence="3 4">
    <name type="scientific">Gleimia coleocanis DSM 15436</name>
    <dbReference type="NCBI Taxonomy" id="525245"/>
    <lineage>
        <taxon>Bacteria</taxon>
        <taxon>Bacillati</taxon>
        <taxon>Actinomycetota</taxon>
        <taxon>Actinomycetes</taxon>
        <taxon>Actinomycetales</taxon>
        <taxon>Actinomycetaceae</taxon>
        <taxon>Gleimia</taxon>
    </lineage>
</organism>
<comment type="caution">
    <text evidence="3">The sequence shown here is derived from an EMBL/GenBank/DDBJ whole genome shotgun (WGS) entry which is preliminary data.</text>
</comment>
<protein>
    <submittedName>
        <fullName evidence="3">NMT1/THI5-like protein</fullName>
    </submittedName>
</protein>
<reference evidence="3 4" key="1">
    <citation type="submission" date="2009-01" db="EMBL/GenBank/DDBJ databases">
        <authorList>
            <person name="Qin X."/>
            <person name="Bachman B."/>
            <person name="Battles P."/>
            <person name="Bell A."/>
            <person name="Bess C."/>
            <person name="Bickham C."/>
            <person name="Chaboub L."/>
            <person name="Chen D."/>
            <person name="Coyle M."/>
            <person name="Deiros D.R."/>
            <person name="Dinh H."/>
            <person name="Forbes L."/>
            <person name="Fowler G."/>
            <person name="Francisco L."/>
            <person name="Fu Q."/>
            <person name="Gubbala S."/>
            <person name="Hale W."/>
            <person name="Han Y."/>
            <person name="Hemphill L."/>
            <person name="Highlander S.K."/>
            <person name="Hirani K."/>
            <person name="Hogues M."/>
            <person name="Jackson L."/>
            <person name="Jakkamsetti A."/>
            <person name="Javaid M."/>
            <person name="Jiang H."/>
            <person name="Korchina V."/>
            <person name="Kovar C."/>
            <person name="Lara F."/>
            <person name="Lee S."/>
            <person name="Mata R."/>
            <person name="Mathew T."/>
            <person name="Moen C."/>
            <person name="Morales K."/>
            <person name="Munidasa M."/>
            <person name="Nazareth L."/>
            <person name="Ngo R."/>
            <person name="Nguyen L."/>
            <person name="Okwuonu G."/>
            <person name="Ongeri F."/>
            <person name="Patil S."/>
            <person name="Petrosino J."/>
            <person name="Pham C."/>
            <person name="Pham P."/>
            <person name="Pu L.-L."/>
            <person name="Puazo M."/>
            <person name="Raj R."/>
            <person name="Reid J."/>
            <person name="Rouhana J."/>
            <person name="Saada N."/>
            <person name="Shang Y."/>
            <person name="Simmons D."/>
            <person name="Thornton R."/>
            <person name="Warren J."/>
            <person name="Weissenberger G."/>
            <person name="Zhang J."/>
            <person name="Zhang L."/>
            <person name="Zhou C."/>
            <person name="Zhu D."/>
            <person name="Muzny D."/>
            <person name="Worley K."/>
            <person name="Gibbs R."/>
        </authorList>
    </citation>
    <scope>NUCLEOTIDE SEQUENCE [LARGE SCALE GENOMIC DNA]</scope>
    <source>
        <strain evidence="3 4">DSM 15436</strain>
    </source>
</reference>
<keyword evidence="4" id="KW-1185">Reference proteome</keyword>
<dbReference type="Proteomes" id="UP000010301">
    <property type="component" value="Unassembled WGS sequence"/>
</dbReference>
<dbReference type="Gene3D" id="3.40.190.10">
    <property type="entry name" value="Periplasmic binding protein-like II"/>
    <property type="match status" value="2"/>
</dbReference>
<feature type="chain" id="PRO_5039197520" evidence="1">
    <location>
        <begin position="33"/>
        <end position="356"/>
    </location>
</feature>
<accession>C0W1K0</accession>
<sequence>MKHKRGKMKTHSQTWLPIIASALLLGACSQPAQNHAEQFDFQEPAQTQEETTGKEVKEPIVIGHTYIPSIQFAPSYIAKEKDLFPSELNVELRHHGADEGLFTALLAGEENLVIATADEMLQARSNGLDLISVGTYYSKYPVKIIVKEDSTINSISDLKGKTVGLPGEYGSNWFALQAALKEANLSKTDLKIQSIGYTQLAALRTNQVDAVVGFTNNDTVQFNLAGEKVKEIELSAGELPLLSANIVTTSEFAKTHPDELKQVLKALKNGMQKSVDNPQTAVEATKVYDTNLNTPEAEKAALETIKATNLLFAPNGKVDFTQDIEKWQKMADFLGTLDGVLGSKVRIDTAVTNEYL</sequence>
<evidence type="ECO:0000313" key="3">
    <source>
        <dbReference type="EMBL" id="EEH63366.1"/>
    </source>
</evidence>
<feature type="signal peptide" evidence="1">
    <location>
        <begin position="1"/>
        <end position="32"/>
    </location>
</feature>
<dbReference type="HOGENOM" id="CLU_028871_1_0_11"/>
<dbReference type="Pfam" id="PF09084">
    <property type="entry name" value="NMT1"/>
    <property type="match status" value="1"/>
</dbReference>
<dbReference type="InterPro" id="IPR027939">
    <property type="entry name" value="NMT1/THI5"/>
</dbReference>
<evidence type="ECO:0000256" key="1">
    <source>
        <dbReference type="SAM" id="SignalP"/>
    </source>
</evidence>
<proteinExistence type="predicted"/>
<evidence type="ECO:0000313" key="4">
    <source>
        <dbReference type="Proteomes" id="UP000010301"/>
    </source>
</evidence>
<dbReference type="GO" id="GO:0009228">
    <property type="term" value="P:thiamine biosynthetic process"/>
    <property type="evidence" value="ECO:0007669"/>
    <property type="project" value="InterPro"/>
</dbReference>